<dbReference type="Proteomes" id="UP000287166">
    <property type="component" value="Unassembled WGS sequence"/>
</dbReference>
<keyword evidence="5 10" id="KW-0547">Nucleotide-binding</keyword>
<dbReference type="InterPro" id="IPR050236">
    <property type="entry name" value="Ser_Thr_kinase_AGC"/>
</dbReference>
<dbReference type="Gene3D" id="1.10.510.10">
    <property type="entry name" value="Transferase(Phosphotransferase) domain 1"/>
    <property type="match status" value="1"/>
</dbReference>
<evidence type="ECO:0000313" key="13">
    <source>
        <dbReference type="EMBL" id="GBE84540.1"/>
    </source>
</evidence>
<evidence type="ECO:0000256" key="5">
    <source>
        <dbReference type="ARBA" id="ARBA00022741"/>
    </source>
</evidence>
<dbReference type="Gene3D" id="3.30.200.20">
    <property type="entry name" value="Phosphorylase Kinase, domain 1"/>
    <property type="match status" value="1"/>
</dbReference>
<dbReference type="PROSITE" id="PS00108">
    <property type="entry name" value="PROTEIN_KINASE_ST"/>
    <property type="match status" value="1"/>
</dbReference>
<keyword evidence="7 10" id="KW-0067">ATP-binding</keyword>
<dbReference type="PROSITE" id="PS00107">
    <property type="entry name" value="PROTEIN_KINASE_ATP"/>
    <property type="match status" value="1"/>
</dbReference>
<dbReference type="InterPro" id="IPR039046">
    <property type="entry name" value="PDPK1"/>
</dbReference>
<name>A0A401GQU8_9APHY</name>
<keyword evidence="6 13" id="KW-0418">Kinase</keyword>
<feature type="binding site" evidence="10">
    <location>
        <position position="36"/>
    </location>
    <ligand>
        <name>ATP</name>
        <dbReference type="ChEBI" id="CHEBI:30616"/>
    </ligand>
</feature>
<evidence type="ECO:0000256" key="6">
    <source>
        <dbReference type="ARBA" id="ARBA00022777"/>
    </source>
</evidence>
<comment type="caution">
    <text evidence="13">The sequence shown here is derived from an EMBL/GenBank/DDBJ whole genome shotgun (WGS) entry which is preliminary data.</text>
</comment>
<dbReference type="InterPro" id="IPR008271">
    <property type="entry name" value="Ser/Thr_kinase_AS"/>
</dbReference>
<keyword evidence="3 11" id="KW-0723">Serine/threonine-protein kinase</keyword>
<evidence type="ECO:0000256" key="3">
    <source>
        <dbReference type="ARBA" id="ARBA00022527"/>
    </source>
</evidence>
<comment type="catalytic activity">
    <reaction evidence="8">
        <text>L-threonyl-[protein] + ATP = O-phospho-L-threonyl-[protein] + ADP + H(+)</text>
        <dbReference type="Rhea" id="RHEA:46608"/>
        <dbReference type="Rhea" id="RHEA-COMP:11060"/>
        <dbReference type="Rhea" id="RHEA-COMP:11605"/>
        <dbReference type="ChEBI" id="CHEBI:15378"/>
        <dbReference type="ChEBI" id="CHEBI:30013"/>
        <dbReference type="ChEBI" id="CHEBI:30616"/>
        <dbReference type="ChEBI" id="CHEBI:61977"/>
        <dbReference type="ChEBI" id="CHEBI:456216"/>
        <dbReference type="EC" id="2.7.11.1"/>
    </reaction>
</comment>
<dbReference type="AlphaFoldDB" id="A0A401GQU8"/>
<protein>
    <recommendedName>
        <fullName evidence="2">non-specific serine/threonine protein kinase</fullName>
        <ecNumber evidence="2">2.7.11.1</ecNumber>
    </recommendedName>
</protein>
<dbReference type="InterPro" id="IPR000719">
    <property type="entry name" value="Prot_kinase_dom"/>
</dbReference>
<dbReference type="RefSeq" id="XP_027615453.1">
    <property type="nucleotide sequence ID" value="XM_027759652.1"/>
</dbReference>
<dbReference type="EC" id="2.7.11.1" evidence="2"/>
<dbReference type="GeneID" id="38781457"/>
<dbReference type="STRING" id="139825.A0A401GQU8"/>
<dbReference type="FunCoup" id="A0A401GQU8">
    <property type="interactions" value="345"/>
</dbReference>
<dbReference type="SMART" id="SM00220">
    <property type="entry name" value="S_TKc"/>
    <property type="match status" value="1"/>
</dbReference>
<evidence type="ECO:0000256" key="10">
    <source>
        <dbReference type="PROSITE-ProRule" id="PRU10141"/>
    </source>
</evidence>
<evidence type="ECO:0000256" key="2">
    <source>
        <dbReference type="ARBA" id="ARBA00012513"/>
    </source>
</evidence>
<dbReference type="PANTHER" id="PTHR24356:SF163">
    <property type="entry name" value="3-PHOSPHOINOSITIDE-DEPENDENT PROTEIN KINASE 1-RELATED"/>
    <property type="match status" value="1"/>
</dbReference>
<keyword evidence="4" id="KW-0808">Transferase</keyword>
<evidence type="ECO:0000256" key="8">
    <source>
        <dbReference type="ARBA" id="ARBA00047899"/>
    </source>
</evidence>
<organism evidence="13 14">
    <name type="scientific">Sparassis crispa</name>
    <dbReference type="NCBI Taxonomy" id="139825"/>
    <lineage>
        <taxon>Eukaryota</taxon>
        <taxon>Fungi</taxon>
        <taxon>Dikarya</taxon>
        <taxon>Basidiomycota</taxon>
        <taxon>Agaricomycotina</taxon>
        <taxon>Agaricomycetes</taxon>
        <taxon>Polyporales</taxon>
        <taxon>Sparassidaceae</taxon>
        <taxon>Sparassis</taxon>
    </lineage>
</organism>
<dbReference type="InterPro" id="IPR011009">
    <property type="entry name" value="Kinase-like_dom_sf"/>
</dbReference>
<evidence type="ECO:0000256" key="4">
    <source>
        <dbReference type="ARBA" id="ARBA00022679"/>
    </source>
</evidence>
<evidence type="ECO:0000313" key="14">
    <source>
        <dbReference type="Proteomes" id="UP000287166"/>
    </source>
</evidence>
<keyword evidence="14" id="KW-1185">Reference proteome</keyword>
<evidence type="ECO:0000256" key="11">
    <source>
        <dbReference type="RuleBase" id="RU000304"/>
    </source>
</evidence>
<dbReference type="InterPro" id="IPR017441">
    <property type="entry name" value="Protein_kinase_ATP_BS"/>
</dbReference>
<dbReference type="GO" id="GO:0035556">
    <property type="term" value="P:intracellular signal transduction"/>
    <property type="evidence" value="ECO:0007669"/>
    <property type="project" value="TreeGrafter"/>
</dbReference>
<evidence type="ECO:0000256" key="9">
    <source>
        <dbReference type="ARBA" id="ARBA00048679"/>
    </source>
</evidence>
<evidence type="ECO:0000259" key="12">
    <source>
        <dbReference type="PROSITE" id="PS50011"/>
    </source>
</evidence>
<sequence length="345" mass="38373">MSSPDDFQFGEVLGEGSWSMVVKAVHARSGKVFAVKIVSKAFLKKEDMVSHAMAERDALLKLFRGRGGPPGFVRLYSTFQDLTSLYYVMSLAPNGDFKDLVKKCGSLSLDCARYYTAQILDAVQWMHAQGVIHRDLKPENILLDEYLRIKLADFGSAYVMDPGNLGLRKSTFVGTAAYISPEMLLHNTSGKSTDIWAIGSILYYLLLGRPPFLAPTEYLTFMKVKSLDFVFPESGFDADAKDVIYHILVLEPSDRLGVDPKSSPTALRKHPFFVGHNSGLPHSQAYFVDWSTLWTIDPIEIKSGLVPPPSPQPEEITQEFWDTFVHEFSLVAVDDGSGENSDSEA</sequence>
<dbReference type="SUPFAM" id="SSF56112">
    <property type="entry name" value="Protein kinase-like (PK-like)"/>
    <property type="match status" value="1"/>
</dbReference>
<dbReference type="GO" id="GO:0005524">
    <property type="term" value="F:ATP binding"/>
    <property type="evidence" value="ECO:0007669"/>
    <property type="project" value="UniProtKB-UniRule"/>
</dbReference>
<evidence type="ECO:0000256" key="7">
    <source>
        <dbReference type="ARBA" id="ARBA00022840"/>
    </source>
</evidence>
<dbReference type="Pfam" id="PF00069">
    <property type="entry name" value="Pkinase"/>
    <property type="match status" value="1"/>
</dbReference>
<evidence type="ECO:0000256" key="1">
    <source>
        <dbReference type="ARBA" id="ARBA00010006"/>
    </source>
</evidence>
<accession>A0A401GQU8</accession>
<gene>
    <name evidence="13" type="ORF">SCP_0605190</name>
</gene>
<dbReference type="GO" id="GO:0004674">
    <property type="term" value="F:protein serine/threonine kinase activity"/>
    <property type="evidence" value="ECO:0007669"/>
    <property type="project" value="UniProtKB-KW"/>
</dbReference>
<reference evidence="13 14" key="1">
    <citation type="journal article" date="2018" name="Sci. Rep.">
        <title>Genome sequence of the cauliflower mushroom Sparassis crispa (Hanabiratake) and its association with beneficial usage.</title>
        <authorList>
            <person name="Kiyama R."/>
            <person name="Furutani Y."/>
            <person name="Kawaguchi K."/>
            <person name="Nakanishi T."/>
        </authorList>
    </citation>
    <scope>NUCLEOTIDE SEQUENCE [LARGE SCALE GENOMIC DNA]</scope>
</reference>
<comment type="catalytic activity">
    <reaction evidence="9">
        <text>L-seryl-[protein] + ATP = O-phospho-L-seryl-[protein] + ADP + H(+)</text>
        <dbReference type="Rhea" id="RHEA:17989"/>
        <dbReference type="Rhea" id="RHEA-COMP:9863"/>
        <dbReference type="Rhea" id="RHEA-COMP:11604"/>
        <dbReference type="ChEBI" id="CHEBI:15378"/>
        <dbReference type="ChEBI" id="CHEBI:29999"/>
        <dbReference type="ChEBI" id="CHEBI:30616"/>
        <dbReference type="ChEBI" id="CHEBI:83421"/>
        <dbReference type="ChEBI" id="CHEBI:456216"/>
        <dbReference type="EC" id="2.7.11.1"/>
    </reaction>
</comment>
<dbReference type="PROSITE" id="PS50011">
    <property type="entry name" value="PROTEIN_KINASE_DOM"/>
    <property type="match status" value="1"/>
</dbReference>
<proteinExistence type="inferred from homology"/>
<dbReference type="EMBL" id="BFAD01000006">
    <property type="protein sequence ID" value="GBE84540.1"/>
    <property type="molecule type" value="Genomic_DNA"/>
</dbReference>
<dbReference type="CDD" id="cd05581">
    <property type="entry name" value="STKc_PDK1"/>
    <property type="match status" value="1"/>
</dbReference>
<dbReference type="InParanoid" id="A0A401GQU8"/>
<dbReference type="OrthoDB" id="347657at2759"/>
<feature type="domain" description="Protein kinase" evidence="12">
    <location>
        <begin position="7"/>
        <end position="273"/>
    </location>
</feature>
<comment type="similarity">
    <text evidence="1">Belongs to the protein kinase superfamily. AGC Ser/Thr protein kinase family. PDPK1 subfamily.</text>
</comment>
<dbReference type="PANTHER" id="PTHR24356">
    <property type="entry name" value="SERINE/THREONINE-PROTEIN KINASE"/>
    <property type="match status" value="1"/>
</dbReference>